<evidence type="ECO:0000259" key="1">
    <source>
        <dbReference type="Pfam" id="PF00646"/>
    </source>
</evidence>
<proteinExistence type="predicted"/>
<organism evidence="2 4">
    <name type="scientific">Urochloa decumbens</name>
    <dbReference type="NCBI Taxonomy" id="240449"/>
    <lineage>
        <taxon>Eukaryota</taxon>
        <taxon>Viridiplantae</taxon>
        <taxon>Streptophyta</taxon>
        <taxon>Embryophyta</taxon>
        <taxon>Tracheophyta</taxon>
        <taxon>Spermatophyta</taxon>
        <taxon>Magnoliopsida</taxon>
        <taxon>Liliopsida</taxon>
        <taxon>Poales</taxon>
        <taxon>Poaceae</taxon>
        <taxon>PACMAD clade</taxon>
        <taxon>Panicoideae</taxon>
        <taxon>Panicodae</taxon>
        <taxon>Paniceae</taxon>
        <taxon>Melinidinae</taxon>
        <taxon>Urochloa</taxon>
    </lineage>
</organism>
<comment type="caution">
    <text evidence="2">The sequence shown here is derived from an EMBL/GenBank/DDBJ whole genome shotgun (WGS) entry which is preliminary data.</text>
</comment>
<dbReference type="AlphaFoldDB" id="A0ABC9GUY8"/>
<evidence type="ECO:0000313" key="2">
    <source>
        <dbReference type="EMBL" id="CAM0145192.1"/>
    </source>
</evidence>
<evidence type="ECO:0000313" key="4">
    <source>
        <dbReference type="Proteomes" id="UP001497457"/>
    </source>
</evidence>
<accession>A0ABC9GUY8</accession>
<feature type="domain" description="F-box" evidence="1">
    <location>
        <begin position="13"/>
        <end position="52"/>
    </location>
</feature>
<gene>
    <name evidence="2" type="ORF">URODEC1_LOCUS118952</name>
    <name evidence="3" type="ORF">URODEC1_LOCUS122055</name>
</gene>
<dbReference type="InterPro" id="IPR001810">
    <property type="entry name" value="F-box_dom"/>
</dbReference>
<dbReference type="InterPro" id="IPR036047">
    <property type="entry name" value="F-box-like_dom_sf"/>
</dbReference>
<protein>
    <recommendedName>
        <fullName evidence="1">F-box domain-containing protein</fullName>
    </recommendedName>
</protein>
<dbReference type="PANTHER" id="PTHR32133:SF408">
    <property type="entry name" value="OS07G0120400 PROTEIN"/>
    <property type="match status" value="1"/>
</dbReference>
<dbReference type="Pfam" id="PF00646">
    <property type="entry name" value="F-box"/>
    <property type="match status" value="1"/>
</dbReference>
<reference evidence="2 4" key="1">
    <citation type="submission" date="2024-10" db="EMBL/GenBank/DDBJ databases">
        <authorList>
            <person name="Ryan C."/>
        </authorList>
    </citation>
    <scope>NUCLEOTIDE SEQUENCE [LARGE SCALE GENOMIC DNA]</scope>
</reference>
<dbReference type="EMBL" id="CAXIPR030000170">
    <property type="protein sequence ID" value="CAM0145192.1"/>
    <property type="molecule type" value="Genomic_DNA"/>
</dbReference>
<dbReference type="EMBL" id="CAXIPR030001541">
    <property type="protein sequence ID" value="CAM0148812.1"/>
    <property type="molecule type" value="Genomic_DNA"/>
</dbReference>
<dbReference type="Gene3D" id="1.20.1280.50">
    <property type="match status" value="1"/>
</dbReference>
<keyword evidence="4" id="KW-1185">Reference proteome</keyword>
<dbReference type="PANTHER" id="PTHR32133">
    <property type="entry name" value="OS07G0120400 PROTEIN"/>
    <property type="match status" value="1"/>
</dbReference>
<dbReference type="Proteomes" id="UP001497457">
    <property type="component" value="Unassembled WGS sequence"/>
</dbReference>
<dbReference type="SUPFAM" id="SSF81383">
    <property type="entry name" value="F-box domain"/>
    <property type="match status" value="1"/>
</dbReference>
<name>A0ABC9GUY8_9POAL</name>
<sequence length="371" mass="41540">MAQQGAPPPELINDAIGEILLRIPPDSSAYLARASMVCKLWRRIVSDPDFTRRYREFHRTPPLLGFLYNSEGLPLFFPTRAACPFPQPAVGYSHWWTLDFRRLWADDCRHGRVLLRHLDTGKIFVSDPFTGDREELPNPHIDHMFGSSMVICAVAGCNHCNCLGGPFHVVFVGSYAGWVHGCVYSSEARAWGTPVSVFMGRDWFVDLKRGVLVGDEAYFTLRSGVRILKYQLEKNCLSAIDPPDGYGWNVVIVPTDEGSLGFAGIKSSNLYLWSRKVDPNGLAGWVQYRVIELERLLPDNISCNRADVIGFAEGVNVMFVKIIATTFMIELKSGKVRKLTEFGHFSTVLPFMSFNTPGSTNSILPLSVDKN</sequence>
<evidence type="ECO:0000313" key="3">
    <source>
        <dbReference type="EMBL" id="CAM0148812.1"/>
    </source>
</evidence>